<keyword evidence="1" id="KW-0812">Transmembrane</keyword>
<feature type="transmembrane region" description="Helical" evidence="1">
    <location>
        <begin position="71"/>
        <end position="92"/>
    </location>
</feature>
<keyword evidence="1" id="KW-0472">Membrane</keyword>
<proteinExistence type="predicted"/>
<dbReference type="KEGG" id="nmv:NITMOv2_0553"/>
<dbReference type="Proteomes" id="UP000069205">
    <property type="component" value="Chromosome"/>
</dbReference>
<evidence type="ECO:0000313" key="2">
    <source>
        <dbReference type="EMBL" id="ALA56989.1"/>
    </source>
</evidence>
<reference evidence="2 3" key="1">
    <citation type="journal article" date="2015" name="Proc. Natl. Acad. Sci. U.S.A.">
        <title>Expanded metabolic versatility of ubiquitous nitrite-oxidizing bacteria from the genus Nitrospira.</title>
        <authorList>
            <person name="Koch H."/>
            <person name="Lucker S."/>
            <person name="Albertsen M."/>
            <person name="Kitzinger K."/>
            <person name="Herbold C."/>
            <person name="Spieck E."/>
            <person name="Nielsen P.H."/>
            <person name="Wagner M."/>
            <person name="Daims H."/>
        </authorList>
    </citation>
    <scope>NUCLEOTIDE SEQUENCE [LARGE SCALE GENOMIC DNA]</scope>
    <source>
        <strain evidence="2 3">NSP M-1</strain>
    </source>
</reference>
<evidence type="ECO:0000256" key="1">
    <source>
        <dbReference type="SAM" id="Phobius"/>
    </source>
</evidence>
<dbReference type="AlphaFoldDB" id="A0A0K2G810"/>
<protein>
    <recommendedName>
        <fullName evidence="4">Lipoprotein</fullName>
    </recommendedName>
</protein>
<name>A0A0K2G810_NITMO</name>
<gene>
    <name evidence="2" type="ORF">NITMOv2_0553</name>
</gene>
<evidence type="ECO:0000313" key="3">
    <source>
        <dbReference type="Proteomes" id="UP000069205"/>
    </source>
</evidence>
<dbReference type="PROSITE" id="PS51257">
    <property type="entry name" value="PROKAR_LIPOPROTEIN"/>
    <property type="match status" value="1"/>
</dbReference>
<organism evidence="2 3">
    <name type="scientific">Nitrospira moscoviensis</name>
    <dbReference type="NCBI Taxonomy" id="42253"/>
    <lineage>
        <taxon>Bacteria</taxon>
        <taxon>Pseudomonadati</taxon>
        <taxon>Nitrospirota</taxon>
        <taxon>Nitrospiria</taxon>
        <taxon>Nitrospirales</taxon>
        <taxon>Nitrospiraceae</taxon>
        <taxon>Nitrospira</taxon>
    </lineage>
</organism>
<dbReference type="STRING" id="42253.NITMOv2_0553"/>
<sequence>MRRLLTPLAIGMAALYLALALGAAGCLLSHSQEGALPHHPHQSHVGHSAFCAWACQANPAVGLPVPAPPAVVLQLVALMVVVRSSMVARVAARAFRSRAPPR</sequence>
<dbReference type="PATRIC" id="fig|42253.5.peg.547"/>
<dbReference type="EMBL" id="CP011801">
    <property type="protein sequence ID" value="ALA56989.1"/>
    <property type="molecule type" value="Genomic_DNA"/>
</dbReference>
<keyword evidence="1" id="KW-1133">Transmembrane helix</keyword>
<keyword evidence="3" id="KW-1185">Reference proteome</keyword>
<accession>A0A0K2G810</accession>
<evidence type="ECO:0008006" key="4">
    <source>
        <dbReference type="Google" id="ProtNLM"/>
    </source>
</evidence>
<dbReference type="RefSeq" id="WP_053378396.1">
    <property type="nucleotide sequence ID" value="NZ_CP011801.1"/>
</dbReference>